<proteinExistence type="predicted"/>
<reference evidence="1 2" key="1">
    <citation type="journal article" date="2024" name="J Genomics">
        <title>Draft genome sequencing and assembly of Favolaschia claudopus CIRM-BRFM 2984 isolated from oak limbs.</title>
        <authorList>
            <person name="Navarro D."/>
            <person name="Drula E."/>
            <person name="Chaduli D."/>
            <person name="Cazenave R."/>
            <person name="Ahrendt S."/>
            <person name="Wang J."/>
            <person name="Lipzen A."/>
            <person name="Daum C."/>
            <person name="Barry K."/>
            <person name="Grigoriev I.V."/>
            <person name="Favel A."/>
            <person name="Rosso M.N."/>
            <person name="Martin F."/>
        </authorList>
    </citation>
    <scope>NUCLEOTIDE SEQUENCE [LARGE SCALE GENOMIC DNA]</scope>
    <source>
        <strain evidence="1 2">CIRM-BRFM 2984</strain>
    </source>
</reference>
<keyword evidence="2" id="KW-1185">Reference proteome</keyword>
<comment type="caution">
    <text evidence="1">The sequence shown here is derived from an EMBL/GenBank/DDBJ whole genome shotgun (WGS) entry which is preliminary data.</text>
</comment>
<sequence length="614" mass="69678">MRPVVASVWSEVVDASVGGGFLALAWKFLPDNIRLQMLSGQTPADIERYLPPTPSRYWTPHKTFPLEYLLNVGVLRIVQYGPSPTDIIIIITNLHAGIIKHDTIKAFTVSEIILSGETLYQLTLAEAEKMREEGILLLRSTTEDTWAYFTTLKKCTEARATELGLLQHLEKLKQQFIDMSWALAHLRSKKAEGKTDKEHADDFTIPGITHAVGPPNSASRKQQFHSLHADYKQHLAGSLNPDPFYLIAYPFRHDPFGPDMKKWVLERKEGCWYSNAARVYGSDEESYQRAIESQQALSNNKAALSKGGHLGTLTMRTRREEKEDPQRMLMEFLCVALKWDTHTLAVQDTGSIKAEGWRYALCQTCDEIFLANGRDSYHVCIFGDPPTLVTNSNYPSLRILRFPHHALHVPALYALLSPKNLDSLNMVKVSVYKILSRPANQVLVREELPSFDIEDLRHQDLFIYRLADEPQAAWLEATYTIDVCLDFVSDCPQNLWPTTAEDRSKAYGHKGPVDFDAWVSEIGKERFYMRCHWGWAGTIQPHSGVLDHVCECALRIAEAQNRAPSKMTRAGGGPRDCDSVVPANKHFVGSVFDLPPDYLHASWHYRRVFPKLKF</sequence>
<dbReference type="AlphaFoldDB" id="A0AAW0BLS0"/>
<dbReference type="EMBL" id="JAWWNJ010000029">
    <property type="protein sequence ID" value="KAK7027583.1"/>
    <property type="molecule type" value="Genomic_DNA"/>
</dbReference>
<evidence type="ECO:0000313" key="1">
    <source>
        <dbReference type="EMBL" id="KAK7027583.1"/>
    </source>
</evidence>
<name>A0AAW0BLS0_9AGAR</name>
<organism evidence="1 2">
    <name type="scientific">Favolaschia claudopus</name>
    <dbReference type="NCBI Taxonomy" id="2862362"/>
    <lineage>
        <taxon>Eukaryota</taxon>
        <taxon>Fungi</taxon>
        <taxon>Dikarya</taxon>
        <taxon>Basidiomycota</taxon>
        <taxon>Agaricomycotina</taxon>
        <taxon>Agaricomycetes</taxon>
        <taxon>Agaricomycetidae</taxon>
        <taxon>Agaricales</taxon>
        <taxon>Marasmiineae</taxon>
        <taxon>Mycenaceae</taxon>
        <taxon>Favolaschia</taxon>
    </lineage>
</organism>
<protein>
    <submittedName>
        <fullName evidence="1">Uncharacterized protein</fullName>
    </submittedName>
</protein>
<evidence type="ECO:0000313" key="2">
    <source>
        <dbReference type="Proteomes" id="UP001362999"/>
    </source>
</evidence>
<gene>
    <name evidence="1" type="ORF">R3P38DRAFT_3519726</name>
</gene>
<dbReference type="Proteomes" id="UP001362999">
    <property type="component" value="Unassembled WGS sequence"/>
</dbReference>
<accession>A0AAW0BLS0</accession>